<sequence length="314" mass="33744">MLLYRISAALFGIATFACAKQLPLHEDSMLEDATLSDASSRDLLNLHRELVSFESVTGNKYQVGQALVDYLETKGFTVERQEVEYKRFNVLAWVGKNKYTKTLVTSHMDTTALIANKVPPFIPYSRNHSTHSHAATIAGRGTVDAKACIAAQIIAVRNILSDHSVSLPSDALSLLFVVGEETGGDGMRAFSNSLAESKHNYSTVIFGEPTEGNLARYPWLGVSANDVLIEALSILRKMADDAHLPSSEKYGNTMLNIGRIEGGVAANVVAEIAEANIAIRLAGGTPGDSKKVIKDALANLKKAAEEKGGGLEVV</sequence>
<evidence type="ECO:0000256" key="3">
    <source>
        <dbReference type="ARBA" id="ARBA00022723"/>
    </source>
</evidence>
<dbReference type="EMBL" id="JAPDRL010000290">
    <property type="protein sequence ID" value="KAJ9653832.1"/>
    <property type="molecule type" value="Genomic_DNA"/>
</dbReference>
<keyword evidence="9" id="KW-1185">Reference proteome</keyword>
<feature type="signal peptide" evidence="6">
    <location>
        <begin position="1"/>
        <end position="19"/>
    </location>
</feature>
<dbReference type="Pfam" id="PF01546">
    <property type="entry name" value="Peptidase_M20"/>
    <property type="match status" value="1"/>
</dbReference>
<feature type="chain" id="PRO_5046458388" description="Peptidase M20 dimerisation domain-containing protein" evidence="6">
    <location>
        <begin position="20"/>
        <end position="314"/>
    </location>
</feature>
<comment type="similarity">
    <text evidence="2">Belongs to the peptidase M20A family.</text>
</comment>
<dbReference type="InterPro" id="IPR002933">
    <property type="entry name" value="Peptidase_M20"/>
</dbReference>
<accession>A0ABQ9NHA3</accession>
<evidence type="ECO:0000256" key="6">
    <source>
        <dbReference type="SAM" id="SignalP"/>
    </source>
</evidence>
<comment type="caution">
    <text evidence="8">The sequence shown here is derived from an EMBL/GenBank/DDBJ whole genome shotgun (WGS) entry which is preliminary data.</text>
</comment>
<keyword evidence="4" id="KW-0378">Hydrolase</keyword>
<dbReference type="Gene3D" id="3.30.70.360">
    <property type="match status" value="1"/>
</dbReference>
<evidence type="ECO:0000256" key="4">
    <source>
        <dbReference type="ARBA" id="ARBA00022801"/>
    </source>
</evidence>
<dbReference type="PANTHER" id="PTHR43808:SF8">
    <property type="entry name" value="PEPTIDASE M20 DIMERISATION DOMAIN-CONTAINING PROTEIN"/>
    <property type="match status" value="1"/>
</dbReference>
<evidence type="ECO:0000256" key="2">
    <source>
        <dbReference type="ARBA" id="ARBA00006247"/>
    </source>
</evidence>
<name>A0ABQ9NHA3_9PEZI</name>
<dbReference type="InterPro" id="IPR036264">
    <property type="entry name" value="Bact_exopeptidase_dim_dom"/>
</dbReference>
<dbReference type="SUPFAM" id="SSF55031">
    <property type="entry name" value="Bacterial exopeptidase dimerisation domain"/>
    <property type="match status" value="1"/>
</dbReference>
<evidence type="ECO:0000313" key="9">
    <source>
        <dbReference type="Proteomes" id="UP001172684"/>
    </source>
</evidence>
<dbReference type="PROSITE" id="PS51257">
    <property type="entry name" value="PROKAR_LIPOPROTEIN"/>
    <property type="match status" value="1"/>
</dbReference>
<dbReference type="Proteomes" id="UP001172684">
    <property type="component" value="Unassembled WGS sequence"/>
</dbReference>
<gene>
    <name evidence="8" type="ORF">H2201_009092</name>
</gene>
<evidence type="ECO:0000256" key="5">
    <source>
        <dbReference type="ARBA" id="ARBA00022833"/>
    </source>
</evidence>
<dbReference type="Gene3D" id="3.40.630.10">
    <property type="entry name" value="Zn peptidases"/>
    <property type="match status" value="1"/>
</dbReference>
<organism evidence="8 9">
    <name type="scientific">Coniosporium apollinis</name>
    <dbReference type="NCBI Taxonomy" id="61459"/>
    <lineage>
        <taxon>Eukaryota</taxon>
        <taxon>Fungi</taxon>
        <taxon>Dikarya</taxon>
        <taxon>Ascomycota</taxon>
        <taxon>Pezizomycotina</taxon>
        <taxon>Dothideomycetes</taxon>
        <taxon>Dothideomycetes incertae sedis</taxon>
        <taxon>Coniosporium</taxon>
    </lineage>
</organism>
<dbReference type="SUPFAM" id="SSF53187">
    <property type="entry name" value="Zn-dependent exopeptidases"/>
    <property type="match status" value="1"/>
</dbReference>
<keyword evidence="6" id="KW-0732">Signal</keyword>
<protein>
    <recommendedName>
        <fullName evidence="7">Peptidase M20 dimerisation domain-containing protein</fullName>
    </recommendedName>
</protein>
<dbReference type="Pfam" id="PF07687">
    <property type="entry name" value="M20_dimer"/>
    <property type="match status" value="1"/>
</dbReference>
<evidence type="ECO:0000259" key="7">
    <source>
        <dbReference type="Pfam" id="PF07687"/>
    </source>
</evidence>
<comment type="cofactor">
    <cofactor evidence="1">
        <name>Zn(2+)</name>
        <dbReference type="ChEBI" id="CHEBI:29105"/>
    </cofactor>
</comment>
<evidence type="ECO:0000256" key="1">
    <source>
        <dbReference type="ARBA" id="ARBA00001947"/>
    </source>
</evidence>
<evidence type="ECO:0000313" key="8">
    <source>
        <dbReference type="EMBL" id="KAJ9653832.1"/>
    </source>
</evidence>
<dbReference type="PANTHER" id="PTHR43808">
    <property type="entry name" value="ACETYLORNITHINE DEACETYLASE"/>
    <property type="match status" value="1"/>
</dbReference>
<proteinExistence type="inferred from homology"/>
<dbReference type="InterPro" id="IPR050072">
    <property type="entry name" value="Peptidase_M20A"/>
</dbReference>
<feature type="domain" description="Peptidase M20 dimerisation" evidence="7">
    <location>
        <begin position="215"/>
        <end position="300"/>
    </location>
</feature>
<reference evidence="8" key="1">
    <citation type="submission" date="2022-10" db="EMBL/GenBank/DDBJ databases">
        <title>Culturing micro-colonial fungi from biological soil crusts in the Mojave desert and describing Neophaeococcomyces mojavensis, and introducing the new genera and species Taxawa tesnikishii.</title>
        <authorList>
            <person name="Kurbessoian T."/>
            <person name="Stajich J.E."/>
        </authorList>
    </citation>
    <scope>NUCLEOTIDE SEQUENCE</scope>
    <source>
        <strain evidence="8">TK_1</strain>
    </source>
</reference>
<keyword evidence="3" id="KW-0479">Metal-binding</keyword>
<keyword evidence="5" id="KW-0862">Zinc</keyword>
<dbReference type="InterPro" id="IPR011650">
    <property type="entry name" value="Peptidase_M20_dimer"/>
</dbReference>